<proteinExistence type="predicted"/>
<reference evidence="1 2" key="1">
    <citation type="journal article" date="2012" name="Int. J. Syst. Evol. Microbiol.">
        <title>Flammeovirga pacifica sp. nov., isolated from deep-sea sediment.</title>
        <authorList>
            <person name="Xu H."/>
            <person name="Fu Y."/>
            <person name="Yang N."/>
            <person name="Ding Z."/>
            <person name="Lai Q."/>
            <person name="Zeng R."/>
        </authorList>
    </citation>
    <scope>NUCLEOTIDE SEQUENCE [LARGE SCALE GENOMIC DNA]</scope>
    <source>
        <strain evidence="2">DSM 24597 / LMG 26175 / WPAGA1</strain>
    </source>
</reference>
<dbReference type="STRING" id="915059.NH26_10335"/>
<name>A0A1S1Z0E0_FLAPC</name>
<evidence type="ECO:0000313" key="1">
    <source>
        <dbReference type="EMBL" id="OHX66726.1"/>
    </source>
</evidence>
<comment type="caution">
    <text evidence="1">The sequence shown here is derived from an EMBL/GenBank/DDBJ whole genome shotgun (WGS) entry which is preliminary data.</text>
</comment>
<dbReference type="RefSeq" id="WP_044229246.1">
    <property type="nucleotide sequence ID" value="NZ_JRYR02000001.1"/>
</dbReference>
<organism evidence="1 2">
    <name type="scientific">Flammeovirga pacifica</name>
    <dbReference type="NCBI Taxonomy" id="915059"/>
    <lineage>
        <taxon>Bacteria</taxon>
        <taxon>Pseudomonadati</taxon>
        <taxon>Bacteroidota</taxon>
        <taxon>Cytophagia</taxon>
        <taxon>Cytophagales</taxon>
        <taxon>Flammeovirgaceae</taxon>
        <taxon>Flammeovirga</taxon>
    </lineage>
</organism>
<keyword evidence="2" id="KW-1185">Reference proteome</keyword>
<dbReference type="EMBL" id="JRYR02000001">
    <property type="protein sequence ID" value="OHX66726.1"/>
    <property type="molecule type" value="Genomic_DNA"/>
</dbReference>
<dbReference type="Proteomes" id="UP000179797">
    <property type="component" value="Unassembled WGS sequence"/>
</dbReference>
<gene>
    <name evidence="1" type="ORF">NH26_10335</name>
</gene>
<dbReference type="AlphaFoldDB" id="A0A1S1Z0E0"/>
<protein>
    <submittedName>
        <fullName evidence="1">Uncharacterized protein</fullName>
    </submittedName>
</protein>
<evidence type="ECO:0000313" key="2">
    <source>
        <dbReference type="Proteomes" id="UP000179797"/>
    </source>
</evidence>
<accession>A0A1S1Z0E0</accession>
<sequence length="71" mass="8186">MNNQTEKDIKRISELIAFHGSYEMAKEDIENGVILDDTTKVERAKECINDTKKSKVTTYEKKLRILVGLKN</sequence>